<sequence>MTTPSHLVGNADTTFWLFNPTTGYDLTHPATPSSPPVATRLRLATTADVAVTIAPAKTAPIVIDMQNFFLSEAIARAAGIQIVHVVWGITEEGLAAVPGGRLLMRDQWNTALHKPLQDSFDLSQSTALPDRSF</sequence>
<dbReference type="Gene3D" id="3.40.50.850">
    <property type="entry name" value="Isochorismatase-like"/>
    <property type="match status" value="1"/>
</dbReference>
<evidence type="ECO:0008006" key="3">
    <source>
        <dbReference type="Google" id="ProtNLM"/>
    </source>
</evidence>
<comment type="caution">
    <text evidence="1">The sequence shown here is derived from an EMBL/GenBank/DDBJ whole genome shotgun (WGS) entry which is preliminary data.</text>
</comment>
<dbReference type="Proteomes" id="UP001275084">
    <property type="component" value="Unassembled WGS sequence"/>
</dbReference>
<evidence type="ECO:0000313" key="2">
    <source>
        <dbReference type="Proteomes" id="UP001275084"/>
    </source>
</evidence>
<reference evidence="1" key="2">
    <citation type="submission" date="2023-06" db="EMBL/GenBank/DDBJ databases">
        <authorList>
            <consortium name="Lawrence Berkeley National Laboratory"/>
            <person name="Haridas S."/>
            <person name="Hensen N."/>
            <person name="Bonometti L."/>
            <person name="Westerberg I."/>
            <person name="Brannstrom I.O."/>
            <person name="Guillou S."/>
            <person name="Cros-Aarteil S."/>
            <person name="Calhoun S."/>
            <person name="Kuo A."/>
            <person name="Mondo S."/>
            <person name="Pangilinan J."/>
            <person name="Riley R."/>
            <person name="Labutti K."/>
            <person name="Andreopoulos B."/>
            <person name="Lipzen A."/>
            <person name="Chen C."/>
            <person name="Yanf M."/>
            <person name="Daum C."/>
            <person name="Ng V."/>
            <person name="Clum A."/>
            <person name="Steindorff A."/>
            <person name="Ohm R."/>
            <person name="Martin F."/>
            <person name="Silar P."/>
            <person name="Natvig D."/>
            <person name="Lalanne C."/>
            <person name="Gautier V."/>
            <person name="Ament-Velasquez S.L."/>
            <person name="Kruys A."/>
            <person name="Hutchinson M.I."/>
            <person name="Powell A.J."/>
            <person name="Barry K."/>
            <person name="Miller A.N."/>
            <person name="Grigoriev I.V."/>
            <person name="Debuchy R."/>
            <person name="Gladieux P."/>
            <person name="Thoren M.H."/>
            <person name="Johannesson H."/>
        </authorList>
    </citation>
    <scope>NUCLEOTIDE SEQUENCE</scope>
    <source>
        <strain evidence="1">CBS 955.72</strain>
    </source>
</reference>
<dbReference type="InterPro" id="IPR036380">
    <property type="entry name" value="Isochorismatase-like_sf"/>
</dbReference>
<protein>
    <recommendedName>
        <fullName evidence="3">Isochorismatase-like domain-containing protein</fullName>
    </recommendedName>
</protein>
<organism evidence="1 2">
    <name type="scientific">Lasiosphaeria hispida</name>
    <dbReference type="NCBI Taxonomy" id="260671"/>
    <lineage>
        <taxon>Eukaryota</taxon>
        <taxon>Fungi</taxon>
        <taxon>Dikarya</taxon>
        <taxon>Ascomycota</taxon>
        <taxon>Pezizomycotina</taxon>
        <taxon>Sordariomycetes</taxon>
        <taxon>Sordariomycetidae</taxon>
        <taxon>Sordariales</taxon>
        <taxon>Lasiosphaeriaceae</taxon>
        <taxon>Lasiosphaeria</taxon>
    </lineage>
</organism>
<dbReference type="SUPFAM" id="SSF52499">
    <property type="entry name" value="Isochorismatase-like hydrolases"/>
    <property type="match status" value="1"/>
</dbReference>
<proteinExistence type="predicted"/>
<dbReference type="AlphaFoldDB" id="A0AAJ0HPV8"/>
<gene>
    <name evidence="1" type="ORF">B0T25DRAFT_577340</name>
</gene>
<name>A0AAJ0HPV8_9PEZI</name>
<dbReference type="EMBL" id="JAUIQD010000002">
    <property type="protein sequence ID" value="KAK3359161.1"/>
    <property type="molecule type" value="Genomic_DNA"/>
</dbReference>
<keyword evidence="2" id="KW-1185">Reference proteome</keyword>
<accession>A0AAJ0HPV8</accession>
<reference evidence="1" key="1">
    <citation type="journal article" date="2023" name="Mol. Phylogenet. Evol.">
        <title>Genome-scale phylogeny and comparative genomics of the fungal order Sordariales.</title>
        <authorList>
            <person name="Hensen N."/>
            <person name="Bonometti L."/>
            <person name="Westerberg I."/>
            <person name="Brannstrom I.O."/>
            <person name="Guillou S."/>
            <person name="Cros-Aarteil S."/>
            <person name="Calhoun S."/>
            <person name="Haridas S."/>
            <person name="Kuo A."/>
            <person name="Mondo S."/>
            <person name="Pangilinan J."/>
            <person name="Riley R."/>
            <person name="LaButti K."/>
            <person name="Andreopoulos B."/>
            <person name="Lipzen A."/>
            <person name="Chen C."/>
            <person name="Yan M."/>
            <person name="Daum C."/>
            <person name="Ng V."/>
            <person name="Clum A."/>
            <person name="Steindorff A."/>
            <person name="Ohm R.A."/>
            <person name="Martin F."/>
            <person name="Silar P."/>
            <person name="Natvig D.O."/>
            <person name="Lalanne C."/>
            <person name="Gautier V."/>
            <person name="Ament-Velasquez S.L."/>
            <person name="Kruys A."/>
            <person name="Hutchinson M.I."/>
            <person name="Powell A.J."/>
            <person name="Barry K."/>
            <person name="Miller A.N."/>
            <person name="Grigoriev I.V."/>
            <person name="Debuchy R."/>
            <person name="Gladieux P."/>
            <person name="Hiltunen Thoren M."/>
            <person name="Johannesson H."/>
        </authorList>
    </citation>
    <scope>NUCLEOTIDE SEQUENCE</scope>
    <source>
        <strain evidence="1">CBS 955.72</strain>
    </source>
</reference>
<evidence type="ECO:0000313" key="1">
    <source>
        <dbReference type="EMBL" id="KAK3359161.1"/>
    </source>
</evidence>